<evidence type="ECO:0000313" key="1">
    <source>
        <dbReference type="EMBL" id="OTP76018.1"/>
    </source>
</evidence>
<comment type="caution">
    <text evidence="1">The sequence shown here is derived from an EMBL/GenBank/DDBJ whole genome shotgun (WGS) entry which is preliminary data.</text>
</comment>
<dbReference type="Proteomes" id="UP000194546">
    <property type="component" value="Unassembled WGS sequence"/>
</dbReference>
<organism evidence="1 2">
    <name type="scientific">Caballeronia sordidicola</name>
    <name type="common">Burkholderia sordidicola</name>
    <dbReference type="NCBI Taxonomy" id="196367"/>
    <lineage>
        <taxon>Bacteria</taxon>
        <taxon>Pseudomonadati</taxon>
        <taxon>Pseudomonadota</taxon>
        <taxon>Betaproteobacteria</taxon>
        <taxon>Burkholderiales</taxon>
        <taxon>Burkholderiaceae</taxon>
        <taxon>Caballeronia</taxon>
    </lineage>
</organism>
<protein>
    <submittedName>
        <fullName evidence="1">Uncharacterized protein</fullName>
    </submittedName>
</protein>
<dbReference type="AlphaFoldDB" id="A0A242MX51"/>
<proteinExistence type="predicted"/>
<dbReference type="EMBL" id="NBTY01000066">
    <property type="protein sequence ID" value="OTP76018.1"/>
    <property type="molecule type" value="Genomic_DNA"/>
</dbReference>
<evidence type="ECO:0000313" key="2">
    <source>
        <dbReference type="Proteomes" id="UP000194546"/>
    </source>
</evidence>
<accession>A0A242MX51</accession>
<reference evidence="1 2" key="1">
    <citation type="submission" date="2017-03" db="EMBL/GenBank/DDBJ databases">
        <title>Genome analysis of strain PAMC 26510.</title>
        <authorList>
            <person name="Oh H.-M."/>
            <person name="Yang J.-A."/>
        </authorList>
    </citation>
    <scope>NUCLEOTIDE SEQUENCE [LARGE SCALE GENOMIC DNA]</scope>
    <source>
        <strain evidence="1 2">PAMC 26510</strain>
    </source>
</reference>
<name>A0A242MX51_CABSO</name>
<sequence length="40" mass="4391">MTNLQHCFRCAFPVLSSQSCPVVETAAGTYYCAALIPHYP</sequence>
<gene>
    <name evidence="1" type="ORF">PAMC26510_12810</name>
</gene>